<evidence type="ECO:0000313" key="3">
    <source>
        <dbReference type="Proteomes" id="UP000787635"/>
    </source>
</evidence>
<proteinExistence type="predicted"/>
<comment type="caution">
    <text evidence="2">The sequence shown here is derived from an EMBL/GenBank/DDBJ whole genome shotgun (WGS) entry which is preliminary data.</text>
</comment>
<dbReference type="PANTHER" id="PTHR40072:SF1">
    <property type="entry name" value="MOLYBDOPTERIN-GUANINE DINUCLEOTIDE BIOSYNTHESIS ADAPTER PROTEIN"/>
    <property type="match status" value="1"/>
</dbReference>
<name>A0ABX1DXY2_9PROT</name>
<dbReference type="InterPro" id="IPR004435">
    <property type="entry name" value="MobB_dom"/>
</dbReference>
<feature type="domain" description="Molybdopterin-guanine dinucleotide biosynthesis protein B (MobB)" evidence="1">
    <location>
        <begin position="3"/>
        <end position="135"/>
    </location>
</feature>
<protein>
    <submittedName>
        <fullName evidence="2">Molybdopterin-guanine dinucleotide biosynthesis protein B</fullName>
    </submittedName>
</protein>
<dbReference type="Pfam" id="PF03205">
    <property type="entry name" value="MobB"/>
    <property type="match status" value="1"/>
</dbReference>
<organism evidence="2 3">
    <name type="scientific">Falsiroseomonas selenitidurans</name>
    <dbReference type="NCBI Taxonomy" id="2716335"/>
    <lineage>
        <taxon>Bacteria</taxon>
        <taxon>Pseudomonadati</taxon>
        <taxon>Pseudomonadota</taxon>
        <taxon>Alphaproteobacteria</taxon>
        <taxon>Acetobacterales</taxon>
        <taxon>Roseomonadaceae</taxon>
        <taxon>Falsiroseomonas</taxon>
    </lineage>
</organism>
<dbReference type="InterPro" id="IPR052539">
    <property type="entry name" value="MGD_biosynthesis_adapter"/>
</dbReference>
<dbReference type="Proteomes" id="UP000787635">
    <property type="component" value="Unassembled WGS sequence"/>
</dbReference>
<dbReference type="PANTHER" id="PTHR40072">
    <property type="entry name" value="MOLYBDOPTERIN-GUANINE DINUCLEOTIDE BIOSYNTHESIS ADAPTER PROTEIN-RELATED"/>
    <property type="match status" value="1"/>
</dbReference>
<dbReference type="CDD" id="cd03116">
    <property type="entry name" value="MobB"/>
    <property type="match status" value="1"/>
</dbReference>
<dbReference type="Gene3D" id="3.40.50.300">
    <property type="entry name" value="P-loop containing nucleotide triphosphate hydrolases"/>
    <property type="match status" value="1"/>
</dbReference>
<dbReference type="InterPro" id="IPR027417">
    <property type="entry name" value="P-loop_NTPase"/>
</dbReference>
<reference evidence="2 3" key="1">
    <citation type="submission" date="2020-03" db="EMBL/GenBank/DDBJ databases">
        <title>Roseomonas selenitidurans sp. nov. isolated from urban soil.</title>
        <authorList>
            <person name="Liu H."/>
        </authorList>
    </citation>
    <scope>NUCLEOTIDE SEQUENCE [LARGE SCALE GENOMIC DNA]</scope>
    <source>
        <strain evidence="2 3">BU-1</strain>
    </source>
</reference>
<dbReference type="RefSeq" id="WP_168027409.1">
    <property type="nucleotide sequence ID" value="NZ_JAAVNE010000003.1"/>
</dbReference>
<accession>A0ABX1DXY2</accession>
<dbReference type="SUPFAM" id="SSF52540">
    <property type="entry name" value="P-loop containing nucleoside triphosphate hydrolases"/>
    <property type="match status" value="1"/>
</dbReference>
<evidence type="ECO:0000259" key="1">
    <source>
        <dbReference type="Pfam" id="PF03205"/>
    </source>
</evidence>
<sequence>MRVIGLAGWSGSGKTTLLTRLLPVLGARGLAVSTLKHAHHAFDIDQPGKDSHAHRQAGAHQVLVSSARRWALITELRQAPEPPLAALLRRFDPVDLLIIEGFKRDPHPKLEVHRAANAKPWLHPGDPAIIGLAADVPAPAGAPPWRDLDDVGGIADLLLAAAVPLRDLLEGGRLGAAE</sequence>
<keyword evidence="3" id="KW-1185">Reference proteome</keyword>
<dbReference type="NCBIfam" id="TIGR00176">
    <property type="entry name" value="mobB"/>
    <property type="match status" value="1"/>
</dbReference>
<dbReference type="EMBL" id="JAAVNE010000003">
    <property type="protein sequence ID" value="NKC29777.1"/>
    <property type="molecule type" value="Genomic_DNA"/>
</dbReference>
<gene>
    <name evidence="2" type="primary">mobB</name>
    <name evidence="2" type="ORF">HEQ75_02800</name>
</gene>
<evidence type="ECO:0000313" key="2">
    <source>
        <dbReference type="EMBL" id="NKC29777.1"/>
    </source>
</evidence>